<gene>
    <name evidence="6" type="ORF">O181_019076</name>
</gene>
<evidence type="ECO:0000259" key="5">
    <source>
        <dbReference type="Pfam" id="PF25597"/>
    </source>
</evidence>
<dbReference type="Gene3D" id="3.30.420.10">
    <property type="entry name" value="Ribonuclease H-like superfamily/Ribonuclease H"/>
    <property type="match status" value="1"/>
</dbReference>
<dbReference type="InterPro" id="IPR012337">
    <property type="entry name" value="RNaseH-like_sf"/>
</dbReference>
<keyword evidence="1" id="KW-0378">Hydrolase</keyword>
<comment type="caution">
    <text evidence="6">The sequence shown here is derived from an EMBL/GenBank/DDBJ whole genome shotgun (WGS) entry which is preliminary data.</text>
</comment>
<evidence type="ECO:0000256" key="2">
    <source>
        <dbReference type="SAM" id="MobiDB-lite"/>
    </source>
</evidence>
<feature type="region of interest" description="Disordered" evidence="2">
    <location>
        <begin position="641"/>
        <end position="678"/>
    </location>
</feature>
<dbReference type="CDD" id="cd09272">
    <property type="entry name" value="RNase_HI_RT_Ty1"/>
    <property type="match status" value="1"/>
</dbReference>
<dbReference type="Pfam" id="PF07727">
    <property type="entry name" value="RVT_2"/>
    <property type="match status" value="1"/>
</dbReference>
<feature type="region of interest" description="Disordered" evidence="2">
    <location>
        <begin position="245"/>
        <end position="268"/>
    </location>
</feature>
<feature type="domain" description="Retrovirus-related Pol polyprotein from transposon TNT 1-94-like beta-barrel" evidence="4">
    <location>
        <begin position="288"/>
        <end position="364"/>
    </location>
</feature>
<dbReference type="InterPro" id="IPR013103">
    <property type="entry name" value="RVT_2"/>
</dbReference>
<protein>
    <recommendedName>
        <fullName evidence="8">Integrase catalytic domain-containing protein</fullName>
    </recommendedName>
</protein>
<dbReference type="InterPro" id="IPR054722">
    <property type="entry name" value="PolX-like_BBD"/>
</dbReference>
<dbReference type="EMBL" id="AVOT02005557">
    <property type="protein sequence ID" value="MBW0479361.1"/>
    <property type="molecule type" value="Genomic_DNA"/>
</dbReference>
<dbReference type="PANTHER" id="PTHR11439">
    <property type="entry name" value="GAG-POL-RELATED RETROTRANSPOSON"/>
    <property type="match status" value="1"/>
</dbReference>
<evidence type="ECO:0008006" key="8">
    <source>
        <dbReference type="Google" id="ProtNLM"/>
    </source>
</evidence>
<dbReference type="Proteomes" id="UP000765509">
    <property type="component" value="Unassembled WGS sequence"/>
</dbReference>
<feature type="domain" description="Reverse transcriptase Ty1/copia-type" evidence="3">
    <location>
        <begin position="755"/>
        <end position="957"/>
    </location>
</feature>
<evidence type="ECO:0000313" key="7">
    <source>
        <dbReference type="Proteomes" id="UP000765509"/>
    </source>
</evidence>
<dbReference type="SUPFAM" id="SSF56672">
    <property type="entry name" value="DNA/RNA polymerases"/>
    <property type="match status" value="1"/>
</dbReference>
<evidence type="ECO:0000313" key="6">
    <source>
        <dbReference type="EMBL" id="MBW0479361.1"/>
    </source>
</evidence>
<keyword evidence="1" id="KW-0064">Aspartyl protease</keyword>
<dbReference type="AlphaFoldDB" id="A0A9Q3CAT4"/>
<evidence type="ECO:0000259" key="4">
    <source>
        <dbReference type="Pfam" id="PF22936"/>
    </source>
</evidence>
<dbReference type="InterPro" id="IPR043502">
    <property type="entry name" value="DNA/RNA_pol_sf"/>
</dbReference>
<dbReference type="GO" id="GO:0004190">
    <property type="term" value="F:aspartic-type endopeptidase activity"/>
    <property type="evidence" value="ECO:0007669"/>
    <property type="project" value="UniProtKB-KW"/>
</dbReference>
<dbReference type="Pfam" id="PF25597">
    <property type="entry name" value="SH3_retrovirus"/>
    <property type="match status" value="1"/>
</dbReference>
<evidence type="ECO:0000259" key="3">
    <source>
        <dbReference type="Pfam" id="PF07727"/>
    </source>
</evidence>
<organism evidence="6 7">
    <name type="scientific">Austropuccinia psidii MF-1</name>
    <dbReference type="NCBI Taxonomy" id="1389203"/>
    <lineage>
        <taxon>Eukaryota</taxon>
        <taxon>Fungi</taxon>
        <taxon>Dikarya</taxon>
        <taxon>Basidiomycota</taxon>
        <taxon>Pucciniomycotina</taxon>
        <taxon>Pucciniomycetes</taxon>
        <taxon>Pucciniales</taxon>
        <taxon>Sphaerophragmiaceae</taxon>
        <taxon>Austropuccinia</taxon>
    </lineage>
</organism>
<proteinExistence type="predicted"/>
<keyword evidence="1" id="KW-0645">Protease</keyword>
<feature type="domain" description="Retroviral polymerase SH3-like" evidence="5">
    <location>
        <begin position="545"/>
        <end position="598"/>
    </location>
</feature>
<dbReference type="PANTHER" id="PTHR11439:SF463">
    <property type="entry name" value="REVERSE TRANSCRIPTASE TY1_COPIA-TYPE DOMAIN-CONTAINING PROTEIN"/>
    <property type="match status" value="1"/>
</dbReference>
<accession>A0A9Q3CAT4</accession>
<sequence>MTDKNTDKETFSIPILDSSNYSEWNLRMMFHLRSRDLLDVCETPLAAGATAPALNKWTKASHEAINIIASRLSHVVFLEVINNETKDNAHLLWTKINDQYASKRAINQGRVWMDWIWSNYHGDLQEYINSCRKMKLELDAVNIKIEAELLSFSILGKLVKDPKLQHYIEILTLNNEIIEKPDLILTKLQDFVNNSKIQSTRQGPEPSALSTSVHNQNYKITYYCTNGQHNPNCTSHTKEQCYAEHPNLRPPQKNKRRTPPNNPPSAHLSSAQALLTGTSDLEKNHQVIVDCGATHHMFNTREHFSAIDSVPFIKVSTGDASSSLSAEGIGTVNIICSGIPLTLKNCLFVPSLTCNLVSLLELFKEKLTIAREGKCFSLESSNIPALKGTIQNNLIILNYTIPKALITKNPKNIWHYRFGHPGSIPLKIMGLPYTLDQCTICDFNKAHALPFNHQFDPFVIAKKAMENLHNRSLKRLVSDRGGEFMNTKTPQHNGFAERSNRTILEKAQCLLSSSNLPNQYWAEAINTSTFLCNIVPTPSRHNLSPHHHREWKLAPTAEEGILLGYENNNTSYCILRLRDRKVVVAKHVVFREDVFPSLGNPTQVQEPLLVPTTEGTEAVDEFGSVESVAVVDIPPAPLPEAPHSVLCPSNAGSIPPSENEESLAEESPSGPPRRIKVIGPRHPTLISCELDGSNVLPYSRRPKALISSVDDTPRTYQGAIHSSNGKKWMESISKELGSMNRLDVWDVVDLDPKFKLVGTTWVLKSAGVDFGQTYSPTGRLNSLRSLIAFASSKRLEFHQVDIKSAFLNAPLAETVYLAVPQGLNLDRRKHCLRLKKAIYGLKQAPLAWYERLRTWLQSVGFSSCVLDACVFYRTGSNPIWLYIHVDDIAIFGKGVNSFKEELANEFEIKDLGQADLLLGIKITHSDDFVSLDQQHFTESLLDLYGMSDCKAVSTPLIPGVHLEAANEKDVEEFQALDVSYRSAIGCINYLSTATRPDLSYLVSALSQFLEKPGIRHWKAFLHVLKYLRGTQDVGLTYPKDINTGIVAYTDADWGNCSTTRRSVTGFLATMCGSLVLWKTRKQPTVLLSTSEAKYKALCDLTSELMWLKQWCQECGILTVNNPIPVHEDNQSCINAAKGDCNLNNKRMKHIDIQLHFIKEAISSSFVELVYTPTSNMLADFLTKSVSRTSLSRALDSLGVLRLGERGDVENKDLD</sequence>
<dbReference type="Pfam" id="PF22936">
    <property type="entry name" value="Pol_BBD"/>
    <property type="match status" value="1"/>
</dbReference>
<keyword evidence="7" id="KW-1185">Reference proteome</keyword>
<reference evidence="6" key="1">
    <citation type="submission" date="2021-03" db="EMBL/GenBank/DDBJ databases">
        <title>Draft genome sequence of rust myrtle Austropuccinia psidii MF-1, a brazilian biotype.</title>
        <authorList>
            <person name="Quecine M.C."/>
            <person name="Pachon D.M.R."/>
            <person name="Bonatelli M.L."/>
            <person name="Correr F.H."/>
            <person name="Franceschini L.M."/>
            <person name="Leite T.F."/>
            <person name="Margarido G.R.A."/>
            <person name="Almeida C.A."/>
            <person name="Ferrarezi J.A."/>
            <person name="Labate C.A."/>
        </authorList>
    </citation>
    <scope>NUCLEOTIDE SEQUENCE</scope>
    <source>
        <strain evidence="6">MF-1</strain>
    </source>
</reference>
<evidence type="ECO:0000256" key="1">
    <source>
        <dbReference type="ARBA" id="ARBA00022750"/>
    </source>
</evidence>
<name>A0A9Q3CAT4_9BASI</name>
<dbReference type="GO" id="GO:0003676">
    <property type="term" value="F:nucleic acid binding"/>
    <property type="evidence" value="ECO:0007669"/>
    <property type="project" value="InterPro"/>
</dbReference>
<dbReference type="InterPro" id="IPR036397">
    <property type="entry name" value="RNaseH_sf"/>
</dbReference>
<dbReference type="InterPro" id="IPR057670">
    <property type="entry name" value="SH3_retrovirus"/>
</dbReference>
<dbReference type="SUPFAM" id="SSF53098">
    <property type="entry name" value="Ribonuclease H-like"/>
    <property type="match status" value="1"/>
</dbReference>